<feature type="transmembrane region" description="Helical" evidence="1">
    <location>
        <begin position="112"/>
        <end position="133"/>
    </location>
</feature>
<sequence>MTISPHTPSAAPSAGLGNQADEAQVLAEKRWNVQLLGLLMVLTFGTGIVDAVGYLALDHVFIGNMTGNVVILGMAMAGADGLPVLGPLTAMVCFSLGAAVTGLVLRKRSAEWRLPITVLLLVAGLLLCSLGALASLVDNNLTTDVRVVISSLAAAAMGIQACVARKLAVREMTTVVVTSTLTAWSAELFLVTGHKGLLNRRSAAIVVLLLGAALGALLAGAGAGPALIVSGALIVVVALLGQWGARIHRSRLST</sequence>
<proteinExistence type="predicted"/>
<dbReference type="Pfam" id="PF06912">
    <property type="entry name" value="DUF1275"/>
    <property type="match status" value="1"/>
</dbReference>
<dbReference type="RefSeq" id="WP_120693631.1">
    <property type="nucleotide sequence ID" value="NZ_RBNH01000028.1"/>
</dbReference>
<evidence type="ECO:0000313" key="2">
    <source>
        <dbReference type="EMBL" id="RKO20029.1"/>
    </source>
</evidence>
<keyword evidence="1" id="KW-1133">Transmembrane helix</keyword>
<comment type="caution">
    <text evidence="2">The sequence shown here is derived from an EMBL/GenBank/DDBJ whole genome shotgun (WGS) entry which is preliminary data.</text>
</comment>
<reference evidence="3" key="2">
    <citation type="submission" date="2018-10" db="EMBL/GenBank/DDBJ databases">
        <authorList>
            <person name="Wang Y."/>
            <person name="Wang J."/>
            <person name="Yang X."/>
            <person name="Wang Z."/>
            <person name="Huang Y."/>
        </authorList>
    </citation>
    <scope>NUCLEOTIDE SEQUENCE [LARGE SCALE GENOMIC DNA]</scope>
    <source>
        <strain evidence="3">J015</strain>
    </source>
</reference>
<organism evidence="2 3">
    <name type="scientific">Pseudarthrobacter phenanthrenivorans</name>
    <name type="common">Arthrobacter phenanthrenivorans</name>
    <dbReference type="NCBI Taxonomy" id="361575"/>
    <lineage>
        <taxon>Bacteria</taxon>
        <taxon>Bacillati</taxon>
        <taxon>Actinomycetota</taxon>
        <taxon>Actinomycetes</taxon>
        <taxon>Micrococcales</taxon>
        <taxon>Micrococcaceae</taxon>
        <taxon>Pseudarthrobacter</taxon>
    </lineage>
</organism>
<dbReference type="PANTHER" id="PTHR37314">
    <property type="entry name" value="SLR0142 PROTEIN"/>
    <property type="match status" value="1"/>
</dbReference>
<dbReference type="PANTHER" id="PTHR37314:SF4">
    <property type="entry name" value="UPF0700 TRANSMEMBRANE PROTEIN YOAK"/>
    <property type="match status" value="1"/>
</dbReference>
<dbReference type="Proteomes" id="UP000273159">
    <property type="component" value="Unassembled WGS sequence"/>
</dbReference>
<feature type="transmembrane region" description="Helical" evidence="1">
    <location>
        <begin position="35"/>
        <end position="57"/>
    </location>
</feature>
<evidence type="ECO:0000313" key="3">
    <source>
        <dbReference type="Proteomes" id="UP000273159"/>
    </source>
</evidence>
<name>A0A3B0FJH3_PSEPS</name>
<keyword evidence="1" id="KW-0472">Membrane</keyword>
<protein>
    <submittedName>
        <fullName evidence="2">DUF1275 domain-containing protein</fullName>
    </submittedName>
</protein>
<dbReference type="InterPro" id="IPR010699">
    <property type="entry name" value="DUF1275"/>
</dbReference>
<evidence type="ECO:0000256" key="1">
    <source>
        <dbReference type="SAM" id="Phobius"/>
    </source>
</evidence>
<feature type="transmembrane region" description="Helical" evidence="1">
    <location>
        <begin position="84"/>
        <end position="105"/>
    </location>
</feature>
<reference evidence="2 3" key="1">
    <citation type="submission" date="2018-10" db="EMBL/GenBank/DDBJ databases">
        <title>Genome-guide identification and characterization of bacteria that degrade polycyclic aromatic hydrocarbons and resist hexavalent chromium simultaneously.</title>
        <authorList>
            <person name="Feng H."/>
        </authorList>
    </citation>
    <scope>NUCLEOTIDE SEQUENCE [LARGE SCALE GENOMIC DNA]</scope>
    <source>
        <strain evidence="2 3">J015</strain>
    </source>
</reference>
<feature type="transmembrane region" description="Helical" evidence="1">
    <location>
        <begin position="203"/>
        <end position="221"/>
    </location>
</feature>
<feature type="transmembrane region" description="Helical" evidence="1">
    <location>
        <begin position="227"/>
        <end position="245"/>
    </location>
</feature>
<gene>
    <name evidence="2" type="ORF">D7Z96_19510</name>
</gene>
<accession>A0A3B0FJH3</accession>
<feature type="transmembrane region" description="Helical" evidence="1">
    <location>
        <begin position="145"/>
        <end position="164"/>
    </location>
</feature>
<dbReference type="AlphaFoldDB" id="A0A3B0FJH3"/>
<dbReference type="EMBL" id="RBNH01000028">
    <property type="protein sequence ID" value="RKO20029.1"/>
    <property type="molecule type" value="Genomic_DNA"/>
</dbReference>
<keyword evidence="1" id="KW-0812">Transmembrane</keyword>